<reference evidence="4" key="1">
    <citation type="journal article" date="2019" name="Int. J. Syst. Evol. Microbiol.">
        <title>The Global Catalogue of Microorganisms (GCM) 10K type strain sequencing project: providing services to taxonomists for standard genome sequencing and annotation.</title>
        <authorList>
            <consortium name="The Broad Institute Genomics Platform"/>
            <consortium name="The Broad Institute Genome Sequencing Center for Infectious Disease"/>
            <person name="Wu L."/>
            <person name="Ma J."/>
        </authorList>
    </citation>
    <scope>NUCLEOTIDE SEQUENCE [LARGE SCALE GENOMIC DNA]</scope>
    <source>
        <strain evidence="4">CCM 8903</strain>
    </source>
</reference>
<keyword evidence="4" id="KW-1185">Reference proteome</keyword>
<dbReference type="RefSeq" id="WP_125754098.1">
    <property type="nucleotide sequence ID" value="NZ_JBHTON010000046.1"/>
</dbReference>
<evidence type="ECO:0000256" key="1">
    <source>
        <dbReference type="SAM" id="MobiDB-lite"/>
    </source>
</evidence>
<feature type="domain" description="SpaA-like prealbumin fold" evidence="2">
    <location>
        <begin position="1078"/>
        <end position="1154"/>
    </location>
</feature>
<sequence length="1816" mass="190078">MGEPQSTKKRLSRWFYIFATLVTVFAQMAGVASVRLNADANVTVSVDKTSVKKADTVAITVGTPAGASKPTTINYLGFKLSSTSGLSYNASKSNIDGKMSNWKLDVVGDEYRITANSEGDTSAWPVTLYFTVTSDDLGASGITVTPLQEGVTDPSRAITIKSAADATTQTPPDTSGTGSTTTDTTTTAGSEMTSDITSGTKASLLDHQGDVYNIGDTVDLKLQANLADYPSGTHGKEVGLKFSIGALGTYLKFDPEATTALLKANHYFLDGPKQSTDGTTTIYNYREYTPNPDNPADTSKTTGKSFQIFQFGTTNTFNFAWNNEESGIVTAAVAFKAVKDTILPDNSGDGYATITPVLMASASSLGATPMGTPLRIRINDNGIATSGYQFEAHDRSNGWVAGFPLYEMQTNGQLAIMADRASAADFAKQTMIRKAVMNASPYDPTTWGSGAFTAAGAAVILPFMTTNTDGTTTGSSTQFKPGTTYSLKPYNANYARIAAGSTGHDYYLPDYAPSFTLDSSGNLQLAAAPSTAKAKPDQFKVDNTKTPKVIAANLYHVKQVTVQTAAGVKVPNATVKMGSMEATTGSDGTGEMVPTGYQDSKTDPFYYPAQAPVFQSISFAANAPYTYDGSFTTSLSSDDKLSLTNAKNAAVSADGQTIILTVQAKAGQQAGVKIKKVDAASSTPLANATFKIWNGNATEDTAKLTTATDATGTTSFALASLSLNGFYFIQEQTAPTGYTLDKTRYYFAYNDQTGVTGVGTAADNLNATKAGPLQVVNGTLVFADTKIAGGSGTQNQDNGGTLTLKKTDFTDRTKGLAGVTFIAKEVTADSSTLLGDGQSDANGDVTFKLGPATTSTRTIVIAEDPSVMPAHYAGTANSYKIFIDAAGNYTVGEYGDTKGSDRSADGVLQVKNNQITFGNKRTAATAGFKVKKTALDDRYIPLVGGNNAGNPSFTLTEETVNADGTVSDTGTGKVMPLGINGMTADFTTASSTAELHVIKLIESAAPTGYVKNPTPYYVTVSADKGVVGVSNKAEVSTADHTPDNVVKIDADGTVNFGDQKATADAGQTVTVKKSLFGDTAKALAGASFTLTDMGSGNLTNGAVFKPTAAATDNNGLQQFKVTPTPDGQLIRIFKVDETTAPAGYAKAQPYYLSWSEKAGVMTVGKTVAEAQKQTLTSSDQVASLEKGTDNKGIINIADVPQPTLTLTKADATDTSIKLPGAKMVLQEVNTSGGALTGSDNLNAYKATTDQNGQIKVALPGPATPGTKKIYRVMEDTAPNGYKKYGASSFIFYTVGTGVTGVGATFSSKPAATSDPLSVTGASEVQYVDAPNIVKIHVSSRLGGQAADKPKTAPVGNVAVTLTTTSLSTPKTTTWTTDQNGEITLTQPQLLAATGLTTPPSGDVVMKLHVDTSAVGFTPPMDRLIKINYVAGSGKFVVYTDTTDAQKGYDGAVTDHSKDANIPTGDLGISIAHDTFSVETLAKDTAGNSTPIGGAVFTLQYLDGSTDLGTATITIPDNGTLLLQDPDTLLNKPNQVPIGKDLRVIITQLKAPEGYSVATGSTEIGYNSARGYSHIPFFPSTNPTFQDIPNVGGLVDSLGDADAFSWQWLSDDGSVQTDFFSFGGSQITYRLKEHGLTLDSVPDNLNFGQATVSDTQQKLPVLPDTAASDQLAQWPTDQLPQGESNTVTTEDDADTTGHKVCAQVTQKGTYADGWHLDLTMGNLVSADQSDTISDASLSMQNAANTKDGAAQSGLTPNNLQLTMGVAARIMDTAANSAAGVYKVNWNVNDVNLLIPANEGKPHMDYHAKMTWNLVEGP</sequence>
<comment type="caution">
    <text evidence="3">The sequence shown here is derived from an EMBL/GenBank/DDBJ whole genome shotgun (WGS) entry which is preliminary data.</text>
</comment>
<gene>
    <name evidence="3" type="ORF">ACFQ5J_11660</name>
</gene>
<feature type="region of interest" description="Disordered" evidence="1">
    <location>
        <begin position="162"/>
        <end position="195"/>
    </location>
</feature>
<evidence type="ECO:0000313" key="3">
    <source>
        <dbReference type="EMBL" id="MFD1485883.1"/>
    </source>
</evidence>
<dbReference type="InterPro" id="IPR041033">
    <property type="entry name" value="SpaA_PFL_dom_1"/>
</dbReference>
<evidence type="ECO:0000259" key="2">
    <source>
        <dbReference type="Pfam" id="PF17802"/>
    </source>
</evidence>
<dbReference type="InterPro" id="IPR013783">
    <property type="entry name" value="Ig-like_fold"/>
</dbReference>
<accession>A0ABW4E9I3</accession>
<proteinExistence type="predicted"/>
<evidence type="ECO:0000313" key="4">
    <source>
        <dbReference type="Proteomes" id="UP001597252"/>
    </source>
</evidence>
<dbReference type="EMBL" id="JBHTON010000046">
    <property type="protein sequence ID" value="MFD1485883.1"/>
    <property type="molecule type" value="Genomic_DNA"/>
</dbReference>
<organism evidence="3 4">
    <name type="scientific">Lacticaseibacillus baoqingensis</name>
    <dbReference type="NCBI Taxonomy" id="2486013"/>
    <lineage>
        <taxon>Bacteria</taxon>
        <taxon>Bacillati</taxon>
        <taxon>Bacillota</taxon>
        <taxon>Bacilli</taxon>
        <taxon>Lactobacillales</taxon>
        <taxon>Lactobacillaceae</taxon>
        <taxon>Lacticaseibacillus</taxon>
    </lineage>
</organism>
<dbReference type="Pfam" id="PF17802">
    <property type="entry name" value="SpaA"/>
    <property type="match status" value="2"/>
</dbReference>
<feature type="domain" description="SpaA-like prealbumin fold" evidence="2">
    <location>
        <begin position="672"/>
        <end position="753"/>
    </location>
</feature>
<feature type="compositionally biased region" description="Low complexity" evidence="1">
    <location>
        <begin position="163"/>
        <end position="187"/>
    </location>
</feature>
<name>A0ABW4E9I3_9LACO</name>
<dbReference type="Gene3D" id="2.60.40.10">
    <property type="entry name" value="Immunoglobulins"/>
    <property type="match status" value="3"/>
</dbReference>
<protein>
    <submittedName>
        <fullName evidence="3">SpaA isopeptide-forming pilin-related protein</fullName>
    </submittedName>
</protein>
<dbReference type="Proteomes" id="UP001597252">
    <property type="component" value="Unassembled WGS sequence"/>
</dbReference>